<sequence>MRRTLPWILGGALVLVAGAVTAITPDDDAVVSPILKSAAVGDSVESRALIASVDDATFADEVAVPDAEWSAEGNWLVVTVVASAPRTEVDAAIRLATLVVGDRVFQASERPQATMVSAPLRLGLDTKGTLAFELPPEVTAESAELRLTTSYFTAELDDIIAVPLDLGSLPRTPSAELADPELRTP</sequence>
<dbReference type="RefSeq" id="WP_060926926.1">
    <property type="nucleotide sequence ID" value="NZ_FNSQ01000005.1"/>
</dbReference>
<proteinExistence type="predicted"/>
<evidence type="ECO:0000313" key="2">
    <source>
        <dbReference type="EMBL" id="SEB47254.1"/>
    </source>
</evidence>
<organism evidence="2 3">
    <name type="scientific">Microbacterium hydrocarbonoxydans</name>
    <dbReference type="NCBI Taxonomy" id="273678"/>
    <lineage>
        <taxon>Bacteria</taxon>
        <taxon>Bacillati</taxon>
        <taxon>Actinomycetota</taxon>
        <taxon>Actinomycetes</taxon>
        <taxon>Micrococcales</taxon>
        <taxon>Microbacteriaceae</taxon>
        <taxon>Microbacterium</taxon>
    </lineage>
</organism>
<evidence type="ECO:0008006" key="4">
    <source>
        <dbReference type="Google" id="ProtNLM"/>
    </source>
</evidence>
<evidence type="ECO:0000256" key="1">
    <source>
        <dbReference type="SAM" id="SignalP"/>
    </source>
</evidence>
<reference evidence="3" key="1">
    <citation type="submission" date="2016-10" db="EMBL/GenBank/DDBJ databases">
        <authorList>
            <person name="Varghese N."/>
            <person name="Submissions S."/>
        </authorList>
    </citation>
    <scope>NUCLEOTIDE SEQUENCE [LARGE SCALE GENOMIC DNA]</scope>
    <source>
        <strain evidence="3">DSM 16089</strain>
    </source>
</reference>
<evidence type="ECO:0000313" key="3">
    <source>
        <dbReference type="Proteomes" id="UP000183750"/>
    </source>
</evidence>
<dbReference type="OrthoDB" id="5069041at2"/>
<dbReference type="AlphaFoldDB" id="A0A1H4JLQ3"/>
<feature type="signal peptide" evidence="1">
    <location>
        <begin position="1"/>
        <end position="22"/>
    </location>
</feature>
<dbReference type="EMBL" id="FNSQ01000005">
    <property type="protein sequence ID" value="SEB47254.1"/>
    <property type="molecule type" value="Genomic_DNA"/>
</dbReference>
<accession>A0A1H4JLQ3</accession>
<gene>
    <name evidence="2" type="ORF">SAMN04489807_0913</name>
</gene>
<keyword evidence="1" id="KW-0732">Signal</keyword>
<protein>
    <recommendedName>
        <fullName evidence="4">Alternate signal-mediated exported protein, RER_14450 family</fullName>
    </recommendedName>
</protein>
<dbReference type="Proteomes" id="UP000183750">
    <property type="component" value="Unassembled WGS sequence"/>
</dbReference>
<keyword evidence="3" id="KW-1185">Reference proteome</keyword>
<name>A0A1H4JLQ3_9MICO</name>
<feature type="chain" id="PRO_5010289114" description="Alternate signal-mediated exported protein, RER_14450 family" evidence="1">
    <location>
        <begin position="23"/>
        <end position="185"/>
    </location>
</feature>